<gene>
    <name evidence="1" type="primary">cydX</name>
    <name evidence="1" type="ORF">V6255_13415</name>
</gene>
<protein>
    <submittedName>
        <fullName evidence="1">Cytochrome bd-I oxidase subunit CydX</fullName>
    </submittedName>
</protein>
<comment type="caution">
    <text evidence="1">The sequence shown here is derived from an EMBL/GenBank/DDBJ whole genome shotgun (WGS) entry which is preliminary data.</text>
</comment>
<accession>A0ABU9HDZ7</accession>
<evidence type="ECO:0000313" key="1">
    <source>
        <dbReference type="EMBL" id="MEL0660135.1"/>
    </source>
</evidence>
<dbReference type="EMBL" id="JBAKBA010000034">
    <property type="protein sequence ID" value="MEL0660135.1"/>
    <property type="molecule type" value="Genomic_DNA"/>
</dbReference>
<name>A0ABU9HDZ7_9GAMM</name>
<dbReference type="NCBIfam" id="TIGR02106">
    <property type="entry name" value="cyd_oper_ybgT"/>
    <property type="match status" value="1"/>
</dbReference>
<dbReference type="Pfam" id="PF08173">
    <property type="entry name" value="YbgT_YccB"/>
    <property type="match status" value="1"/>
</dbReference>
<organism evidence="1 2">
    <name type="scientific">Psychromonas arctica</name>
    <dbReference type="NCBI Taxonomy" id="168275"/>
    <lineage>
        <taxon>Bacteria</taxon>
        <taxon>Pseudomonadati</taxon>
        <taxon>Pseudomonadota</taxon>
        <taxon>Gammaproteobacteria</taxon>
        <taxon>Alteromonadales</taxon>
        <taxon>Psychromonadaceae</taxon>
        <taxon>Psychromonas</taxon>
    </lineage>
</organism>
<dbReference type="RefSeq" id="WP_341628620.1">
    <property type="nucleotide sequence ID" value="NZ_JBAKBA010000034.1"/>
</dbReference>
<dbReference type="InterPro" id="IPR011724">
    <property type="entry name" value="Cyd_oper_YbgT"/>
</dbReference>
<reference evidence="1 2" key="1">
    <citation type="submission" date="2024-02" db="EMBL/GenBank/DDBJ databases">
        <title>Bacteria isolated from the canopy kelp, Nereocystis luetkeana.</title>
        <authorList>
            <person name="Pfister C.A."/>
            <person name="Younker I.T."/>
            <person name="Light S.H."/>
        </authorList>
    </citation>
    <scope>NUCLEOTIDE SEQUENCE [LARGE SCALE GENOMIC DNA]</scope>
    <source>
        <strain evidence="1 2">TI.2.07</strain>
    </source>
</reference>
<proteinExistence type="predicted"/>
<sequence>MWYFAWILGVLLACSLGIINGLWLEQTETNEKEEQEQE</sequence>
<dbReference type="InterPro" id="IPR012994">
    <property type="entry name" value="YbgT_YccB"/>
</dbReference>
<dbReference type="Proteomes" id="UP001366060">
    <property type="component" value="Unassembled WGS sequence"/>
</dbReference>
<keyword evidence="2" id="KW-1185">Reference proteome</keyword>
<evidence type="ECO:0000313" key="2">
    <source>
        <dbReference type="Proteomes" id="UP001366060"/>
    </source>
</evidence>